<dbReference type="Pfam" id="PF07727">
    <property type="entry name" value="RVT_2"/>
    <property type="match status" value="1"/>
</dbReference>
<dbReference type="Pfam" id="PF25597">
    <property type="entry name" value="SH3_retrovirus"/>
    <property type="match status" value="1"/>
</dbReference>
<feature type="domain" description="Integrase catalytic" evidence="3">
    <location>
        <begin position="1"/>
        <end position="87"/>
    </location>
</feature>
<sequence>MCKRFTNLLNNYGISHQVSCPYTPEQNGVVERKHRHLLETTRTLLYTASVPNSFWPDAVLTATYLINRMPSPNTNNKSPYELLHQKQPEYAHLRTFGCACFPLIPASNRNKFQPKSHLCVFLGYSEKYKGYKCFDIVSYKIIMSRHVKFDEQYFPFFKLQQNVDQERCTHLSPLFLTPTSIAQGHNLSANSSIEEPPNMLINADSSVNNFETQEVQTSPPMPDPPVTQPVMHPMTTRYKTGSLKPVNRLNLIHTNTRNASLSTPSNYTEAIKYPEWRSAMADEFLALQIQGTWTLVPKPSDSSVLGCKWTYRTKLNSDGSISKYKARLVALGNHQEFGLDYTETFSPVVKLPTIRILLAVALQHNW</sequence>
<dbReference type="InterPro" id="IPR057670">
    <property type="entry name" value="SH3_retrovirus"/>
</dbReference>
<accession>A0A2I0VRB9</accession>
<evidence type="ECO:0000313" key="5">
    <source>
        <dbReference type="Proteomes" id="UP000233837"/>
    </source>
</evidence>
<proteinExistence type="predicted"/>
<dbReference type="Gene3D" id="3.30.420.10">
    <property type="entry name" value="Ribonuclease H-like superfamily/Ribonuclease H"/>
    <property type="match status" value="1"/>
</dbReference>
<dbReference type="PROSITE" id="PS50994">
    <property type="entry name" value="INTEGRASE"/>
    <property type="match status" value="1"/>
</dbReference>
<organism evidence="4 5">
    <name type="scientific">Dendrobium catenatum</name>
    <dbReference type="NCBI Taxonomy" id="906689"/>
    <lineage>
        <taxon>Eukaryota</taxon>
        <taxon>Viridiplantae</taxon>
        <taxon>Streptophyta</taxon>
        <taxon>Embryophyta</taxon>
        <taxon>Tracheophyta</taxon>
        <taxon>Spermatophyta</taxon>
        <taxon>Magnoliopsida</taxon>
        <taxon>Liliopsida</taxon>
        <taxon>Asparagales</taxon>
        <taxon>Orchidaceae</taxon>
        <taxon>Epidendroideae</taxon>
        <taxon>Malaxideae</taxon>
        <taxon>Dendrobiinae</taxon>
        <taxon>Dendrobium</taxon>
    </lineage>
</organism>
<evidence type="ECO:0000256" key="1">
    <source>
        <dbReference type="ARBA" id="ARBA00022723"/>
    </source>
</evidence>
<dbReference type="SUPFAM" id="SSF53098">
    <property type="entry name" value="Ribonuclease H-like"/>
    <property type="match status" value="1"/>
</dbReference>
<dbReference type="GO" id="GO:0016787">
    <property type="term" value="F:hydrolase activity"/>
    <property type="evidence" value="ECO:0007669"/>
    <property type="project" value="UniProtKB-KW"/>
</dbReference>
<dbReference type="InterPro" id="IPR001584">
    <property type="entry name" value="Integrase_cat-core"/>
</dbReference>
<reference evidence="4 5" key="2">
    <citation type="journal article" date="2017" name="Nature">
        <title>The Apostasia genome and the evolution of orchids.</title>
        <authorList>
            <person name="Zhang G.Q."/>
            <person name="Liu K.W."/>
            <person name="Li Z."/>
            <person name="Lohaus R."/>
            <person name="Hsiao Y.Y."/>
            <person name="Niu S.C."/>
            <person name="Wang J.Y."/>
            <person name="Lin Y.C."/>
            <person name="Xu Q."/>
            <person name="Chen L.J."/>
            <person name="Yoshida K."/>
            <person name="Fujiwara S."/>
            <person name="Wang Z.W."/>
            <person name="Zhang Y.Q."/>
            <person name="Mitsuda N."/>
            <person name="Wang M."/>
            <person name="Liu G.H."/>
            <person name="Pecoraro L."/>
            <person name="Huang H.X."/>
            <person name="Xiao X.J."/>
            <person name="Lin M."/>
            <person name="Wu X.Y."/>
            <person name="Wu W.L."/>
            <person name="Chen Y.Y."/>
            <person name="Chang S.B."/>
            <person name="Sakamoto S."/>
            <person name="Ohme-Takagi M."/>
            <person name="Yagi M."/>
            <person name="Zeng S.J."/>
            <person name="Shen C.Y."/>
            <person name="Yeh C.M."/>
            <person name="Luo Y.B."/>
            <person name="Tsai W.C."/>
            <person name="Van de Peer Y."/>
            <person name="Liu Z.J."/>
        </authorList>
    </citation>
    <scope>NUCLEOTIDE SEQUENCE [LARGE SCALE GENOMIC DNA]</scope>
    <source>
        <tissue evidence="4">The whole plant</tissue>
    </source>
</reference>
<dbReference type="InterPro" id="IPR039537">
    <property type="entry name" value="Retrotran_Ty1/copia-like"/>
</dbReference>
<gene>
    <name evidence="4" type="ORF">MA16_Dca009026</name>
</gene>
<evidence type="ECO:0000313" key="4">
    <source>
        <dbReference type="EMBL" id="PKU65951.1"/>
    </source>
</evidence>
<dbReference type="Proteomes" id="UP000233837">
    <property type="component" value="Unassembled WGS sequence"/>
</dbReference>
<dbReference type="PANTHER" id="PTHR42648">
    <property type="entry name" value="TRANSPOSASE, PUTATIVE-RELATED"/>
    <property type="match status" value="1"/>
</dbReference>
<keyword evidence="5" id="KW-1185">Reference proteome</keyword>
<name>A0A2I0VRB9_9ASPA</name>
<dbReference type="AlphaFoldDB" id="A0A2I0VRB9"/>
<evidence type="ECO:0000256" key="2">
    <source>
        <dbReference type="ARBA" id="ARBA00022801"/>
    </source>
</evidence>
<dbReference type="GO" id="GO:0015074">
    <property type="term" value="P:DNA integration"/>
    <property type="evidence" value="ECO:0007669"/>
    <property type="project" value="InterPro"/>
</dbReference>
<dbReference type="EMBL" id="KZ503303">
    <property type="protein sequence ID" value="PKU65951.1"/>
    <property type="molecule type" value="Genomic_DNA"/>
</dbReference>
<dbReference type="GO" id="GO:0003676">
    <property type="term" value="F:nucleic acid binding"/>
    <property type="evidence" value="ECO:0007669"/>
    <property type="project" value="InterPro"/>
</dbReference>
<keyword evidence="2" id="KW-0378">Hydrolase</keyword>
<keyword evidence="1" id="KW-0479">Metal-binding</keyword>
<evidence type="ECO:0000259" key="3">
    <source>
        <dbReference type="PROSITE" id="PS50994"/>
    </source>
</evidence>
<dbReference type="InterPro" id="IPR036397">
    <property type="entry name" value="RNaseH_sf"/>
</dbReference>
<reference evidence="4 5" key="1">
    <citation type="journal article" date="2016" name="Sci. Rep.">
        <title>The Dendrobium catenatum Lindl. genome sequence provides insights into polysaccharide synthase, floral development and adaptive evolution.</title>
        <authorList>
            <person name="Zhang G.Q."/>
            <person name="Xu Q."/>
            <person name="Bian C."/>
            <person name="Tsai W.C."/>
            <person name="Yeh C.M."/>
            <person name="Liu K.W."/>
            <person name="Yoshida K."/>
            <person name="Zhang L.S."/>
            <person name="Chang S.B."/>
            <person name="Chen F."/>
            <person name="Shi Y."/>
            <person name="Su Y.Y."/>
            <person name="Zhang Y.Q."/>
            <person name="Chen L.J."/>
            <person name="Yin Y."/>
            <person name="Lin M."/>
            <person name="Huang H."/>
            <person name="Deng H."/>
            <person name="Wang Z.W."/>
            <person name="Zhu S.L."/>
            <person name="Zhao X."/>
            <person name="Deng C."/>
            <person name="Niu S.C."/>
            <person name="Huang J."/>
            <person name="Wang M."/>
            <person name="Liu G.H."/>
            <person name="Yang H.J."/>
            <person name="Xiao X.J."/>
            <person name="Hsiao Y.Y."/>
            <person name="Wu W.L."/>
            <person name="Chen Y.Y."/>
            <person name="Mitsuda N."/>
            <person name="Ohme-Takagi M."/>
            <person name="Luo Y.B."/>
            <person name="Van de Peer Y."/>
            <person name="Liu Z.J."/>
        </authorList>
    </citation>
    <scope>NUCLEOTIDE SEQUENCE [LARGE SCALE GENOMIC DNA]</scope>
    <source>
        <tissue evidence="4">The whole plant</tissue>
    </source>
</reference>
<dbReference type="GO" id="GO:0046872">
    <property type="term" value="F:metal ion binding"/>
    <property type="evidence" value="ECO:0007669"/>
    <property type="project" value="UniProtKB-KW"/>
</dbReference>
<protein>
    <submittedName>
        <fullName evidence="4">Retrovirus-related Pol polyprotein from transposon TNT 1-94</fullName>
    </submittedName>
</protein>
<dbReference type="InterPro" id="IPR013103">
    <property type="entry name" value="RVT_2"/>
</dbReference>
<dbReference type="PANTHER" id="PTHR42648:SF26">
    <property type="entry name" value="INTEGRASE CATALYTIC DOMAIN-CONTAINING PROTEIN"/>
    <property type="match status" value="1"/>
</dbReference>
<dbReference type="STRING" id="906689.A0A2I0VRB9"/>
<dbReference type="InterPro" id="IPR012337">
    <property type="entry name" value="RNaseH-like_sf"/>
</dbReference>